<keyword evidence="4" id="KW-1185">Reference proteome</keyword>
<accession>A0A0H4VNU9</accession>
<dbReference type="InterPro" id="IPR018392">
    <property type="entry name" value="LysM"/>
</dbReference>
<dbReference type="AlphaFoldDB" id="A0A0H4VNU9"/>
<dbReference type="InterPro" id="IPR036779">
    <property type="entry name" value="LysM_dom_sf"/>
</dbReference>
<gene>
    <name evidence="3" type="ORF">TH63_09080</name>
</gene>
<dbReference type="PROSITE" id="PS51782">
    <property type="entry name" value="LYSM"/>
    <property type="match status" value="1"/>
</dbReference>
<sequence length="268" mass="28639">MEANKNVEKSLVVGQTVLIPMKQESTASTTKVTLAETPASPAAKRTYVVDGQGNKMHTVQARQTLYSISRQHNVSVDDIKKWNKLTNATVEVGQNLIVGVGAKVPAQATASSKVYVPENDDVISTPKQQPSTVTASTAPAVPVSTPAAPVASSVRKNTPAVEKPDADEEKPGSKTSEYVARVNESGMAEQIDQRGDANKFLALHKTAAVGTIMAVKNPMNDQTVYVRVIGKLPATGENDKVVVKLSKKACQQIGAVDKRFRVEVSYMP</sequence>
<dbReference type="PATRIC" id="fig|1379910.4.peg.1970"/>
<dbReference type="EMBL" id="CP010777">
    <property type="protein sequence ID" value="AKQ47585.1"/>
    <property type="molecule type" value="Genomic_DNA"/>
</dbReference>
<dbReference type="CDD" id="cd00118">
    <property type="entry name" value="LysM"/>
    <property type="match status" value="1"/>
</dbReference>
<name>A0A0H4VNU9_9BACT</name>
<dbReference type="PANTHER" id="PTHR33734:SF22">
    <property type="entry name" value="MEMBRANE-BOUND LYTIC MUREIN TRANSGLYCOSYLASE D"/>
    <property type="match status" value="1"/>
</dbReference>
<evidence type="ECO:0000256" key="1">
    <source>
        <dbReference type="SAM" id="MobiDB-lite"/>
    </source>
</evidence>
<dbReference type="SMART" id="SM00257">
    <property type="entry name" value="LysM"/>
    <property type="match status" value="1"/>
</dbReference>
<dbReference type="PANTHER" id="PTHR33734">
    <property type="entry name" value="LYSM DOMAIN-CONTAINING GPI-ANCHORED PROTEIN 2"/>
    <property type="match status" value="1"/>
</dbReference>
<evidence type="ECO:0000259" key="2">
    <source>
        <dbReference type="PROSITE" id="PS51782"/>
    </source>
</evidence>
<reference evidence="3 4" key="1">
    <citation type="submission" date="2015-01" db="EMBL/GenBank/DDBJ databases">
        <title>Rufibacter sp./DG31D/ whole genome sequencing.</title>
        <authorList>
            <person name="Kim M.K."/>
            <person name="Srinivasan S."/>
            <person name="Lee J.-J."/>
        </authorList>
    </citation>
    <scope>NUCLEOTIDE SEQUENCE [LARGE SCALE GENOMIC DNA]</scope>
    <source>
        <strain evidence="3 4">DG31D</strain>
    </source>
</reference>
<dbReference type="Pfam" id="PF01476">
    <property type="entry name" value="LysM"/>
    <property type="match status" value="1"/>
</dbReference>
<dbReference type="InterPro" id="IPR036908">
    <property type="entry name" value="RlpA-like_sf"/>
</dbReference>
<organism evidence="3 4">
    <name type="scientific">Rufibacter radiotolerans</name>
    <dbReference type="NCBI Taxonomy" id="1379910"/>
    <lineage>
        <taxon>Bacteria</taxon>
        <taxon>Pseudomonadati</taxon>
        <taxon>Bacteroidota</taxon>
        <taxon>Cytophagia</taxon>
        <taxon>Cytophagales</taxon>
        <taxon>Hymenobacteraceae</taxon>
        <taxon>Rufibacter</taxon>
    </lineage>
</organism>
<dbReference type="SUPFAM" id="SSF54106">
    <property type="entry name" value="LysM domain"/>
    <property type="match status" value="1"/>
</dbReference>
<feature type="region of interest" description="Disordered" evidence="1">
    <location>
        <begin position="121"/>
        <end position="176"/>
    </location>
</feature>
<dbReference type="KEGG" id="ruf:TH63_09080"/>
<evidence type="ECO:0000313" key="3">
    <source>
        <dbReference type="EMBL" id="AKQ47585.1"/>
    </source>
</evidence>
<dbReference type="Gene3D" id="2.40.40.10">
    <property type="entry name" value="RlpA-like domain"/>
    <property type="match status" value="1"/>
</dbReference>
<dbReference type="STRING" id="1379910.TH63_09080"/>
<dbReference type="Proteomes" id="UP000036458">
    <property type="component" value="Chromosome"/>
</dbReference>
<protein>
    <recommendedName>
        <fullName evidence="2">LysM domain-containing protein</fullName>
    </recommendedName>
</protein>
<feature type="compositionally biased region" description="Low complexity" evidence="1">
    <location>
        <begin position="130"/>
        <end position="154"/>
    </location>
</feature>
<evidence type="ECO:0000313" key="4">
    <source>
        <dbReference type="Proteomes" id="UP000036458"/>
    </source>
</evidence>
<feature type="domain" description="LysM" evidence="2">
    <location>
        <begin position="55"/>
        <end position="98"/>
    </location>
</feature>
<proteinExistence type="predicted"/>
<dbReference type="Gene3D" id="3.10.350.10">
    <property type="entry name" value="LysM domain"/>
    <property type="match status" value="1"/>
</dbReference>